<feature type="transmembrane region" description="Helical" evidence="7">
    <location>
        <begin position="55"/>
        <end position="71"/>
    </location>
</feature>
<reference evidence="8 9" key="1">
    <citation type="submission" date="2019-01" db="EMBL/GenBank/DDBJ databases">
        <title>Novel species of Cellulomonas.</title>
        <authorList>
            <person name="Liu Q."/>
            <person name="Xin Y.-H."/>
        </authorList>
    </citation>
    <scope>NUCLEOTIDE SEQUENCE [LARGE SCALE GENOMIC DNA]</scope>
    <source>
        <strain evidence="8 9">HLT2-17</strain>
    </source>
</reference>
<evidence type="ECO:0000256" key="7">
    <source>
        <dbReference type="SAM" id="Phobius"/>
    </source>
</evidence>
<dbReference type="GO" id="GO:0005886">
    <property type="term" value="C:plasma membrane"/>
    <property type="evidence" value="ECO:0007669"/>
    <property type="project" value="UniProtKB-SubCell"/>
</dbReference>
<feature type="coiled-coil region" evidence="6">
    <location>
        <begin position="234"/>
        <end position="261"/>
    </location>
</feature>
<comment type="subcellular location">
    <subcellularLocation>
        <location evidence="1">Cell membrane</location>
        <topology evidence="1">Multi-pass membrane protein</topology>
    </subcellularLocation>
</comment>
<sequence>MLQAPGGLGRRALVVRRADRVVRHARVQLALKGAFAAAAAWFVAARLLPDDVATYAYYAPLGAVIAIHPTVHRSMTEAGRNVAGIVLGAVIALLTEAVLGVSVLTVALVVAVGILAAGMRWLGSQGAWVPTAALLTLVVGSSDQQDYVLAYAGLTLMGAVLAVGVNLILPALPLQRSARSLTDLRDTLARELDALADYYCPPADSTSRTERSSQGHLDHLLGEMRSAVRESGEAADANRRARNKRETLRGLHRQAQALEQLGFLVQDLGLLLDDHDCGGGSLGSAPQVRLPAAQALRALANAVRAVTAGRSDVDLTATATDAVDHLATTLRAHPPDAVSHPDLLVTGTVVTALRRSLTVIHRGDEDDQFRA</sequence>
<evidence type="ECO:0000256" key="5">
    <source>
        <dbReference type="ARBA" id="ARBA00023136"/>
    </source>
</evidence>
<dbReference type="EMBL" id="SDWW01000053">
    <property type="protein sequence ID" value="RYV49785.1"/>
    <property type="molecule type" value="Genomic_DNA"/>
</dbReference>
<evidence type="ECO:0000313" key="8">
    <source>
        <dbReference type="EMBL" id="RYV49785.1"/>
    </source>
</evidence>
<evidence type="ECO:0000256" key="3">
    <source>
        <dbReference type="ARBA" id="ARBA00022692"/>
    </source>
</evidence>
<keyword evidence="6" id="KW-0175">Coiled coil</keyword>
<comment type="caution">
    <text evidence="8">The sequence shown here is derived from an EMBL/GenBank/DDBJ whole genome shotgun (WGS) entry which is preliminary data.</text>
</comment>
<protein>
    <recommendedName>
        <fullName evidence="10">FUSC family protein</fullName>
    </recommendedName>
</protein>
<accession>A0A4Q5MW68</accession>
<dbReference type="AlphaFoldDB" id="A0A4Q5MW68"/>
<organism evidence="8 9">
    <name type="scientific">Pengzhenrongella frigida</name>
    <dbReference type="NCBI Taxonomy" id="1259133"/>
    <lineage>
        <taxon>Bacteria</taxon>
        <taxon>Bacillati</taxon>
        <taxon>Actinomycetota</taxon>
        <taxon>Actinomycetes</taxon>
        <taxon>Micrococcales</taxon>
        <taxon>Pengzhenrongella</taxon>
    </lineage>
</organism>
<evidence type="ECO:0000256" key="4">
    <source>
        <dbReference type="ARBA" id="ARBA00022989"/>
    </source>
</evidence>
<keyword evidence="3 7" id="KW-0812">Transmembrane</keyword>
<evidence type="ECO:0000256" key="1">
    <source>
        <dbReference type="ARBA" id="ARBA00004651"/>
    </source>
</evidence>
<proteinExistence type="predicted"/>
<feature type="transmembrane region" description="Helical" evidence="7">
    <location>
        <begin position="148"/>
        <end position="169"/>
    </location>
</feature>
<keyword evidence="4 7" id="KW-1133">Transmembrane helix</keyword>
<keyword evidence="2" id="KW-1003">Cell membrane</keyword>
<dbReference type="Pfam" id="PF06081">
    <property type="entry name" value="ArAE_1"/>
    <property type="match status" value="1"/>
</dbReference>
<name>A0A4Q5MW68_9MICO</name>
<gene>
    <name evidence="8" type="ORF">EUA98_17030</name>
</gene>
<evidence type="ECO:0000256" key="6">
    <source>
        <dbReference type="SAM" id="Coils"/>
    </source>
</evidence>
<evidence type="ECO:0000256" key="2">
    <source>
        <dbReference type="ARBA" id="ARBA00022475"/>
    </source>
</evidence>
<dbReference type="OrthoDB" id="3579456at2"/>
<keyword evidence="9" id="KW-1185">Reference proteome</keyword>
<feature type="transmembrane region" description="Helical" evidence="7">
    <location>
        <begin position="83"/>
        <end position="116"/>
    </location>
</feature>
<keyword evidence="5 7" id="KW-0472">Membrane</keyword>
<evidence type="ECO:0000313" key="9">
    <source>
        <dbReference type="Proteomes" id="UP000293764"/>
    </source>
</evidence>
<feature type="transmembrane region" description="Helical" evidence="7">
    <location>
        <begin position="29"/>
        <end position="49"/>
    </location>
</feature>
<evidence type="ECO:0008006" key="10">
    <source>
        <dbReference type="Google" id="ProtNLM"/>
    </source>
</evidence>
<dbReference type="InterPro" id="IPR010343">
    <property type="entry name" value="ArAE_1"/>
</dbReference>
<dbReference type="Proteomes" id="UP000293764">
    <property type="component" value="Unassembled WGS sequence"/>
</dbReference>